<evidence type="ECO:0000313" key="5">
    <source>
        <dbReference type="Proteomes" id="UP001215151"/>
    </source>
</evidence>
<dbReference type="InterPro" id="IPR001680">
    <property type="entry name" value="WD40_rpt"/>
</dbReference>
<dbReference type="InterPro" id="IPR036322">
    <property type="entry name" value="WD40_repeat_dom_sf"/>
</dbReference>
<dbReference type="PANTHER" id="PTHR44019:SF8">
    <property type="entry name" value="POC1 CENTRIOLAR PROTEIN HOMOLOG"/>
    <property type="match status" value="1"/>
</dbReference>
<evidence type="ECO:0000256" key="3">
    <source>
        <dbReference type="PROSITE-ProRule" id="PRU00221"/>
    </source>
</evidence>
<feature type="repeat" description="WD" evidence="3">
    <location>
        <begin position="96"/>
        <end position="128"/>
    </location>
</feature>
<feature type="repeat" description="WD" evidence="3">
    <location>
        <begin position="54"/>
        <end position="95"/>
    </location>
</feature>
<evidence type="ECO:0008006" key="6">
    <source>
        <dbReference type="Google" id="ProtNLM"/>
    </source>
</evidence>
<gene>
    <name evidence="4" type="ORF">ONZ51_g12527</name>
</gene>
<dbReference type="PANTHER" id="PTHR44019">
    <property type="entry name" value="WD REPEAT-CONTAINING PROTEIN 55"/>
    <property type="match status" value="1"/>
</dbReference>
<dbReference type="InterPro" id="IPR011047">
    <property type="entry name" value="Quinoprotein_ADH-like_sf"/>
</dbReference>
<protein>
    <recommendedName>
        <fullName evidence="6">WD40 repeat-like protein</fullName>
    </recommendedName>
</protein>
<dbReference type="Pfam" id="PF00400">
    <property type="entry name" value="WD40"/>
    <property type="match status" value="7"/>
</dbReference>
<feature type="repeat" description="WD" evidence="3">
    <location>
        <begin position="209"/>
        <end position="251"/>
    </location>
</feature>
<comment type="caution">
    <text evidence="4">The sequence shown here is derived from an EMBL/GenBank/DDBJ whole genome shotgun (WGS) entry which is preliminary data.</text>
</comment>
<dbReference type="InterPro" id="IPR020472">
    <property type="entry name" value="WD40_PAC1"/>
</dbReference>
<dbReference type="Proteomes" id="UP001215151">
    <property type="component" value="Unassembled WGS sequence"/>
</dbReference>
<dbReference type="InterPro" id="IPR019775">
    <property type="entry name" value="WD40_repeat_CS"/>
</dbReference>
<feature type="repeat" description="WD" evidence="3">
    <location>
        <begin position="12"/>
        <end position="53"/>
    </location>
</feature>
<evidence type="ECO:0000313" key="4">
    <source>
        <dbReference type="EMBL" id="KAJ8455297.1"/>
    </source>
</evidence>
<dbReference type="InterPro" id="IPR015943">
    <property type="entry name" value="WD40/YVTN_repeat-like_dom_sf"/>
</dbReference>
<dbReference type="SUPFAM" id="SSF50978">
    <property type="entry name" value="WD40 repeat-like"/>
    <property type="match status" value="1"/>
</dbReference>
<keyword evidence="5" id="KW-1185">Reference proteome</keyword>
<dbReference type="PROSITE" id="PS00678">
    <property type="entry name" value="WD_REPEATS_1"/>
    <property type="match status" value="3"/>
</dbReference>
<evidence type="ECO:0000256" key="2">
    <source>
        <dbReference type="ARBA" id="ARBA00022737"/>
    </source>
</evidence>
<feature type="repeat" description="WD" evidence="3">
    <location>
        <begin position="376"/>
        <end position="409"/>
    </location>
</feature>
<dbReference type="AlphaFoldDB" id="A0AAD7X5C7"/>
<keyword evidence="2" id="KW-0677">Repeat</keyword>
<feature type="repeat" description="WD" evidence="3">
    <location>
        <begin position="252"/>
        <end position="293"/>
    </location>
</feature>
<evidence type="ECO:0000256" key="1">
    <source>
        <dbReference type="ARBA" id="ARBA00022574"/>
    </source>
</evidence>
<reference evidence="4" key="1">
    <citation type="submission" date="2022-11" db="EMBL/GenBank/DDBJ databases">
        <title>Genome Sequence of Cubamyces cubensis.</title>
        <authorList>
            <person name="Buettner E."/>
        </authorList>
    </citation>
    <scope>NUCLEOTIDE SEQUENCE</scope>
    <source>
        <strain evidence="4">MPL-01</strain>
    </source>
</reference>
<dbReference type="PROSITE" id="PS50082">
    <property type="entry name" value="WD_REPEATS_2"/>
    <property type="match status" value="7"/>
</dbReference>
<dbReference type="PRINTS" id="PR00320">
    <property type="entry name" value="GPROTEINBRPT"/>
</dbReference>
<dbReference type="SUPFAM" id="SSF50998">
    <property type="entry name" value="Quinoprotein alcohol dehydrogenase-like"/>
    <property type="match status" value="1"/>
</dbReference>
<keyword evidence="1 3" id="KW-0853">WD repeat</keyword>
<accession>A0AAD7X5C7</accession>
<dbReference type="EMBL" id="JAPEVG010000792">
    <property type="protein sequence ID" value="KAJ8455297.1"/>
    <property type="molecule type" value="Genomic_DNA"/>
</dbReference>
<feature type="repeat" description="WD" evidence="3">
    <location>
        <begin position="167"/>
        <end position="208"/>
    </location>
</feature>
<dbReference type="Gene3D" id="2.130.10.10">
    <property type="entry name" value="YVTN repeat-like/Quinoprotein amine dehydrogenase"/>
    <property type="match status" value="4"/>
</dbReference>
<dbReference type="PROSITE" id="PS50294">
    <property type="entry name" value="WD_REPEATS_REGION"/>
    <property type="match status" value="5"/>
</dbReference>
<sequence>MWSMTSKRCIRTLVHPARVMSVAVSKNNQIVACGCDDNNIVLWSKATGEQLRTLRHHRHWVWSVDFSPDDQILASGSWDHDLCLWDVASGSHLQTLLGHADQVLSVRFSPDGTHIVTGECGNSVRIWECNGMALQQQRPKESRRLFGSLTGDRRIWQPSTGTSTTTSDHHTATVRALSCSPDGSLIATAAWDGTVRIWDAATGTRLKVLTGQRQLITSVAWSRTGKFLVSTGDSDHVAIVWEVRAGKRAKTFQGHTGSVWVALFTDDEQRVVSCSDDGTIRLWTIEGGKSGSTADSEVLYQGSGPVYTMAMSSGSRWILSGTLDFIQPELPQTGGFSVAPSRRPTRVAGLVRGAWEETYGYPTLRLHDIAGHVLWLENHGSTVASLAFSHDCTRALSGSQDGRIFLYDLTALISLNNTASTTSQAGPANVIIHDFDVGDGKPVEHVSFSEDERAIVSDASYTHLERPLWPMHADRFTSPSSGHTYFLLDGWLWRAVPQLRRICWVPPAFRHFRDGATAWRGNMDTCADIVVFGTIHGKLVTLDLSGC</sequence>
<name>A0AAD7X5C7_9APHY</name>
<dbReference type="CDD" id="cd00200">
    <property type="entry name" value="WD40"/>
    <property type="match status" value="1"/>
</dbReference>
<proteinExistence type="predicted"/>
<dbReference type="InterPro" id="IPR050505">
    <property type="entry name" value="WDR55/POC1"/>
</dbReference>
<organism evidence="4 5">
    <name type="scientific">Trametes cubensis</name>
    <dbReference type="NCBI Taxonomy" id="1111947"/>
    <lineage>
        <taxon>Eukaryota</taxon>
        <taxon>Fungi</taxon>
        <taxon>Dikarya</taxon>
        <taxon>Basidiomycota</taxon>
        <taxon>Agaricomycotina</taxon>
        <taxon>Agaricomycetes</taxon>
        <taxon>Polyporales</taxon>
        <taxon>Polyporaceae</taxon>
        <taxon>Trametes</taxon>
    </lineage>
</organism>
<dbReference type="SMART" id="SM00320">
    <property type="entry name" value="WD40"/>
    <property type="match status" value="7"/>
</dbReference>